<proteinExistence type="predicted"/>
<evidence type="ECO:0000313" key="3">
    <source>
        <dbReference type="Proteomes" id="UP001283361"/>
    </source>
</evidence>
<evidence type="ECO:0000259" key="1">
    <source>
        <dbReference type="PROSITE" id="PS50853"/>
    </source>
</evidence>
<feature type="domain" description="Fibronectin type-III" evidence="1">
    <location>
        <begin position="1"/>
        <end position="64"/>
    </location>
</feature>
<evidence type="ECO:0000313" key="2">
    <source>
        <dbReference type="EMBL" id="KAK3798134.1"/>
    </source>
</evidence>
<dbReference type="SUPFAM" id="SSF49265">
    <property type="entry name" value="Fibronectin type III"/>
    <property type="match status" value="1"/>
</dbReference>
<reference evidence="2" key="1">
    <citation type="journal article" date="2023" name="G3 (Bethesda)">
        <title>A reference genome for the long-term kleptoplast-retaining sea slug Elysia crispata morphotype clarki.</title>
        <authorList>
            <person name="Eastman K.E."/>
            <person name="Pendleton A.L."/>
            <person name="Shaikh M.A."/>
            <person name="Suttiyut T."/>
            <person name="Ogas R."/>
            <person name="Tomko P."/>
            <person name="Gavelis G."/>
            <person name="Widhalm J.R."/>
            <person name="Wisecaver J.H."/>
        </authorList>
    </citation>
    <scope>NUCLEOTIDE SEQUENCE</scope>
    <source>
        <strain evidence="2">ECLA1</strain>
    </source>
</reference>
<dbReference type="PROSITE" id="PS50853">
    <property type="entry name" value="FN3"/>
    <property type="match status" value="1"/>
</dbReference>
<dbReference type="InterPro" id="IPR036116">
    <property type="entry name" value="FN3_sf"/>
</dbReference>
<keyword evidence="3" id="KW-1185">Reference proteome</keyword>
<dbReference type="Gene3D" id="2.60.40.10">
    <property type="entry name" value="Immunoglobulins"/>
    <property type="match status" value="1"/>
</dbReference>
<dbReference type="Proteomes" id="UP001283361">
    <property type="component" value="Unassembled WGS sequence"/>
</dbReference>
<dbReference type="CDD" id="cd00063">
    <property type="entry name" value="FN3"/>
    <property type="match status" value="1"/>
</dbReference>
<dbReference type="InterPro" id="IPR013783">
    <property type="entry name" value="Ig-like_fold"/>
</dbReference>
<dbReference type="AlphaFoldDB" id="A0AAE1E8D8"/>
<dbReference type="EMBL" id="JAWDGP010000714">
    <property type="protein sequence ID" value="KAK3798134.1"/>
    <property type="molecule type" value="Genomic_DNA"/>
</dbReference>
<sequence>MLVLADKGCQPVFIPLSRILQTKTADASITGLTAYSEYDVRVRYINEQGEGPWCQPFYLKTTQGETCKRSGTVSLVDLGMTLAHHNKNLHQYLFHKFQEHQKQFPEHLKGTLCYRNQTVNQSLLARKVYIPPVGKASDRKDQHFSQYLLDEPSAIVPSQCIALLCRWAEAFGVSLASPKRPRSGLRTVKMLISRPYNLWNFITEQN</sequence>
<protein>
    <recommendedName>
        <fullName evidence="1">Fibronectin type-III domain-containing protein</fullName>
    </recommendedName>
</protein>
<accession>A0AAE1E8D8</accession>
<dbReference type="InterPro" id="IPR003961">
    <property type="entry name" value="FN3_dom"/>
</dbReference>
<gene>
    <name evidence="2" type="ORF">RRG08_049966</name>
</gene>
<comment type="caution">
    <text evidence="2">The sequence shown here is derived from an EMBL/GenBank/DDBJ whole genome shotgun (WGS) entry which is preliminary data.</text>
</comment>
<name>A0AAE1E8D8_9GAST</name>
<organism evidence="2 3">
    <name type="scientific">Elysia crispata</name>
    <name type="common">lettuce slug</name>
    <dbReference type="NCBI Taxonomy" id="231223"/>
    <lineage>
        <taxon>Eukaryota</taxon>
        <taxon>Metazoa</taxon>
        <taxon>Spiralia</taxon>
        <taxon>Lophotrochozoa</taxon>
        <taxon>Mollusca</taxon>
        <taxon>Gastropoda</taxon>
        <taxon>Heterobranchia</taxon>
        <taxon>Euthyneura</taxon>
        <taxon>Panpulmonata</taxon>
        <taxon>Sacoglossa</taxon>
        <taxon>Placobranchoidea</taxon>
        <taxon>Plakobranchidae</taxon>
        <taxon>Elysia</taxon>
    </lineage>
</organism>